<protein>
    <submittedName>
        <fullName evidence="4">Nitrosoguanidine resistance</fullName>
    </submittedName>
</protein>
<evidence type="ECO:0000259" key="3">
    <source>
        <dbReference type="Pfam" id="PF12051"/>
    </source>
</evidence>
<feature type="transmembrane region" description="Helical" evidence="2">
    <location>
        <begin position="264"/>
        <end position="287"/>
    </location>
</feature>
<feature type="transmembrane region" description="Helical" evidence="2">
    <location>
        <begin position="382"/>
        <end position="403"/>
    </location>
</feature>
<evidence type="ECO:0000256" key="1">
    <source>
        <dbReference type="SAM" id="MobiDB-lite"/>
    </source>
</evidence>
<dbReference type="GO" id="GO:0016020">
    <property type="term" value="C:membrane"/>
    <property type="evidence" value="ECO:0007669"/>
    <property type="project" value="TreeGrafter"/>
</dbReference>
<dbReference type="InterPro" id="IPR053001">
    <property type="entry name" value="MNNG_permease-like"/>
</dbReference>
<sequence>MSRTPSLTDRPPRGEHFSSVERRKFVIAVVVAGIAVLCLFMGNLLYLFGSVYQQASKYHAFHILMVDYDGGIVGESMLAAYQQLKSPSFPTFFARPASDYPSPDDIVQAVRKRQYWAAIYSTPGASDRLAAALLGGGAATTYNASNTLTYVWNEIRYPAASDSILQSSFAELGIAARIAYNHINGTSALRYLVQDDEAAVQAYLDPIVASSINIEPVTQGSKVFYNTISMAMPIIQQFFFILALNGISMRFRLYSRLSPKVSGLVRLATSLFYTFVGSLSMTGYIWAFRENWAVDGGQFALTWMVLWLLMHIYFCVMEFATAVLPPPAMPFITVIWIFLNITSTNSPFEICPGFYRWGYALPGYETYQVLTDIWSGGGSLHLYRALPILFSWWIVGLVLASLGHRRTCRKGVKSAMVNSGNAYDDRERAASGAGDMARDEAGPIPNKGSTAVTEPIVKSEDFAKDRGHSSATGHSTINEKTGSCREGENLTTAGPALGTEDPHKDEKLVTGANGNTVAVEDGLPLHEGSTGAAEHVLGCVHSANGDTDGAGLESLPNGGTAKNAELPE</sequence>
<feature type="compositionally biased region" description="Polar residues" evidence="1">
    <location>
        <begin position="469"/>
        <end position="481"/>
    </location>
</feature>
<keyword evidence="2" id="KW-0472">Membrane</keyword>
<reference evidence="4 5" key="1">
    <citation type="submission" date="2019-09" db="EMBL/GenBank/DDBJ databases">
        <title>The hologenome of the rock-dwelling lichen Lasallia pustulata.</title>
        <authorList>
            <person name="Greshake Tzovaras B."/>
            <person name="Segers F."/>
            <person name="Bicker A."/>
            <person name="Dal Grande F."/>
            <person name="Otte J."/>
            <person name="Hankeln T."/>
            <person name="Schmitt I."/>
            <person name="Ebersberger I."/>
        </authorList>
    </citation>
    <scope>NUCLEOTIDE SEQUENCE [LARGE SCALE GENOMIC DNA]</scope>
    <source>
        <strain evidence="4">A1-1</strain>
    </source>
</reference>
<evidence type="ECO:0000313" key="4">
    <source>
        <dbReference type="EMBL" id="KAA6409818.1"/>
    </source>
</evidence>
<dbReference type="PANTHER" id="PTHR34814:SF2">
    <property type="entry name" value="DUF3533 DOMAIN-CONTAINING PROTEIN"/>
    <property type="match status" value="1"/>
</dbReference>
<dbReference type="InterPro" id="IPR022703">
    <property type="entry name" value="DUF3533"/>
</dbReference>
<feature type="transmembrane region" description="Helical" evidence="2">
    <location>
        <begin position="223"/>
        <end position="244"/>
    </location>
</feature>
<dbReference type="Proteomes" id="UP000324767">
    <property type="component" value="Unassembled WGS sequence"/>
</dbReference>
<feature type="domain" description="DUF3533" evidence="3">
    <location>
        <begin position="34"/>
        <end position="397"/>
    </location>
</feature>
<keyword evidence="2" id="KW-1133">Transmembrane helix</keyword>
<keyword evidence="2" id="KW-0812">Transmembrane</keyword>
<dbReference type="Pfam" id="PF12051">
    <property type="entry name" value="DUF3533"/>
    <property type="match status" value="1"/>
</dbReference>
<organism evidence="4 5">
    <name type="scientific">Lasallia pustulata</name>
    <dbReference type="NCBI Taxonomy" id="136370"/>
    <lineage>
        <taxon>Eukaryota</taxon>
        <taxon>Fungi</taxon>
        <taxon>Dikarya</taxon>
        <taxon>Ascomycota</taxon>
        <taxon>Pezizomycotina</taxon>
        <taxon>Lecanoromycetes</taxon>
        <taxon>OSLEUM clade</taxon>
        <taxon>Umbilicariomycetidae</taxon>
        <taxon>Umbilicariales</taxon>
        <taxon>Umbilicariaceae</taxon>
        <taxon>Lasallia</taxon>
    </lineage>
</organism>
<feature type="region of interest" description="Disordered" evidence="1">
    <location>
        <begin position="426"/>
        <end position="505"/>
    </location>
</feature>
<dbReference type="EMBL" id="VXIT01000010">
    <property type="protein sequence ID" value="KAA6409818.1"/>
    <property type="molecule type" value="Genomic_DNA"/>
</dbReference>
<dbReference type="PANTHER" id="PTHR34814">
    <property type="entry name" value="NITROSOGUANIDINE RESISTANCE PROTEIN SNG1"/>
    <property type="match status" value="1"/>
</dbReference>
<feature type="transmembrane region" description="Helical" evidence="2">
    <location>
        <begin position="25"/>
        <end position="48"/>
    </location>
</feature>
<dbReference type="AlphaFoldDB" id="A0A5M8PLR7"/>
<feature type="compositionally biased region" description="Basic and acidic residues" evidence="1">
    <location>
        <begin position="457"/>
        <end position="468"/>
    </location>
</feature>
<gene>
    <name evidence="4" type="ORF">FRX48_06430</name>
</gene>
<name>A0A5M8PLR7_9LECA</name>
<comment type="caution">
    <text evidence="4">The sequence shown here is derived from an EMBL/GenBank/DDBJ whole genome shotgun (WGS) entry which is preliminary data.</text>
</comment>
<feature type="region of interest" description="Disordered" evidence="1">
    <location>
        <begin position="541"/>
        <end position="568"/>
    </location>
</feature>
<evidence type="ECO:0000256" key="2">
    <source>
        <dbReference type="SAM" id="Phobius"/>
    </source>
</evidence>
<proteinExistence type="predicted"/>
<evidence type="ECO:0000313" key="5">
    <source>
        <dbReference type="Proteomes" id="UP000324767"/>
    </source>
</evidence>
<feature type="transmembrane region" description="Helical" evidence="2">
    <location>
        <begin position="299"/>
        <end position="316"/>
    </location>
</feature>
<accession>A0A5M8PLR7</accession>
<dbReference type="OrthoDB" id="2140105at2759"/>